<dbReference type="GO" id="GO:0016705">
    <property type="term" value="F:oxidoreductase activity, acting on paired donors, with incorporation or reduction of molecular oxygen"/>
    <property type="evidence" value="ECO:0007669"/>
    <property type="project" value="InterPro"/>
</dbReference>
<keyword evidence="3" id="KW-0349">Heme</keyword>
<dbReference type="GO" id="GO:0004497">
    <property type="term" value="F:monooxygenase activity"/>
    <property type="evidence" value="ECO:0007669"/>
    <property type="project" value="UniProtKB-KW"/>
</dbReference>
<keyword evidence="4" id="KW-0479">Metal-binding</keyword>
<name>A0AA37P9T5_9PEZI</name>
<dbReference type="GeneID" id="73329262"/>
<keyword evidence="10" id="KW-1185">Reference proteome</keyword>
<keyword evidence="8" id="KW-0472">Membrane</keyword>
<evidence type="ECO:0000256" key="1">
    <source>
        <dbReference type="ARBA" id="ARBA00001971"/>
    </source>
</evidence>
<proteinExistence type="inferred from homology"/>
<evidence type="ECO:0000256" key="2">
    <source>
        <dbReference type="ARBA" id="ARBA00010617"/>
    </source>
</evidence>
<keyword evidence="6" id="KW-0408">Iron</keyword>
<keyword evidence="7 9" id="KW-0503">Monooxygenase</keyword>
<reference evidence="9 10" key="1">
    <citation type="submission" date="2022-03" db="EMBL/GenBank/DDBJ databases">
        <title>Genome data of Colletotrichum spp.</title>
        <authorList>
            <person name="Utami Y.D."/>
            <person name="Hiruma K."/>
        </authorList>
    </citation>
    <scope>NUCLEOTIDE SEQUENCE [LARGE SCALE GENOMIC DNA]</scope>
    <source>
        <strain evidence="9 10">MAFF 239500</strain>
    </source>
</reference>
<comment type="caution">
    <text evidence="9">The sequence shown here is derived from an EMBL/GenBank/DDBJ whole genome shotgun (WGS) entry which is preliminary data.</text>
</comment>
<dbReference type="GO" id="GO:0020037">
    <property type="term" value="F:heme binding"/>
    <property type="evidence" value="ECO:0007669"/>
    <property type="project" value="InterPro"/>
</dbReference>
<comment type="cofactor">
    <cofactor evidence="1">
        <name>heme</name>
        <dbReference type="ChEBI" id="CHEBI:30413"/>
    </cofactor>
</comment>
<feature type="transmembrane region" description="Helical" evidence="8">
    <location>
        <begin position="64"/>
        <end position="88"/>
    </location>
</feature>
<dbReference type="InterPro" id="IPR001128">
    <property type="entry name" value="Cyt_P450"/>
</dbReference>
<evidence type="ECO:0000256" key="7">
    <source>
        <dbReference type="ARBA" id="ARBA00023033"/>
    </source>
</evidence>
<keyword evidence="5" id="KW-0560">Oxidoreductase</keyword>
<evidence type="ECO:0000313" key="10">
    <source>
        <dbReference type="Proteomes" id="UP001055115"/>
    </source>
</evidence>
<dbReference type="Pfam" id="PF00067">
    <property type="entry name" value="p450"/>
    <property type="match status" value="1"/>
</dbReference>
<dbReference type="SUPFAM" id="SSF48264">
    <property type="entry name" value="Cytochrome P450"/>
    <property type="match status" value="1"/>
</dbReference>
<feature type="transmembrane region" description="Helical" evidence="8">
    <location>
        <begin position="35"/>
        <end position="52"/>
    </location>
</feature>
<accession>A0AA37P9T5</accession>
<evidence type="ECO:0000256" key="5">
    <source>
        <dbReference type="ARBA" id="ARBA00023002"/>
    </source>
</evidence>
<keyword evidence="8" id="KW-0812">Transmembrane</keyword>
<dbReference type="AlphaFoldDB" id="A0AA37P9T5"/>
<dbReference type="EMBL" id="BQXU01000022">
    <property type="protein sequence ID" value="GKT48279.1"/>
    <property type="molecule type" value="Genomic_DNA"/>
</dbReference>
<organism evidence="9 10">
    <name type="scientific">Colletotrichum spaethianum</name>
    <dbReference type="NCBI Taxonomy" id="700344"/>
    <lineage>
        <taxon>Eukaryota</taxon>
        <taxon>Fungi</taxon>
        <taxon>Dikarya</taxon>
        <taxon>Ascomycota</taxon>
        <taxon>Pezizomycotina</taxon>
        <taxon>Sordariomycetes</taxon>
        <taxon>Hypocreomycetidae</taxon>
        <taxon>Glomerellales</taxon>
        <taxon>Glomerellaceae</taxon>
        <taxon>Colletotrichum</taxon>
        <taxon>Colletotrichum spaethianum species complex</taxon>
    </lineage>
</organism>
<dbReference type="Proteomes" id="UP001055115">
    <property type="component" value="Unassembled WGS sequence"/>
</dbReference>
<evidence type="ECO:0000313" key="9">
    <source>
        <dbReference type="EMBL" id="GKT48279.1"/>
    </source>
</evidence>
<dbReference type="InterPro" id="IPR050121">
    <property type="entry name" value="Cytochrome_P450_monoxygenase"/>
</dbReference>
<gene>
    <name evidence="9" type="ORF">ColSpa_08460</name>
</gene>
<dbReference type="PANTHER" id="PTHR24305:SF187">
    <property type="entry name" value="P450, PUTATIVE (EUROFUNG)-RELATED"/>
    <property type="match status" value="1"/>
</dbReference>
<sequence>MDLLWSTTSASCALAVVAGLLSHWLYFIRGNRTMETAYIILFYIVALALLLLKTTSSQGLYYGTIWYVEISGSYFLALFTSIGIYRLFLHPLRRIPGPFPSKVSKLYTVWQNRDWKLHRRYLEMHDKYGDFVRIGSLVTWAGPNDISIVSIEAFTKIHGPQTKCSKRDTAFYDAALIKGELNLDSLWHNEQHRDRPLEKYEEETRAVLRTFLSRLGELQGTTVDATLYAKLIPFDNMGRVGYSRDFGTVRDGREDRMLDVIESAFKIMARCGQAPWLVGPFSKLPRFGLTKQLEDLGVESDETHDMIKYFLNDHNSEKPKSFHSVNVMYSDSQAILIGATDTISCALAHAFFFIARDANFRRQLYEEIATAYGKTIPGEFAIADLNKLEFLDAVIHETLRIQAPAALNGPRITPPEGIVLDGMHIRGA</sequence>
<dbReference type="InterPro" id="IPR036396">
    <property type="entry name" value="Cyt_P450_sf"/>
</dbReference>
<protein>
    <submittedName>
        <fullName evidence="9">Cytochrome P450 monooxygenase FCK2</fullName>
    </submittedName>
</protein>
<evidence type="ECO:0000256" key="8">
    <source>
        <dbReference type="SAM" id="Phobius"/>
    </source>
</evidence>
<dbReference type="GO" id="GO:0005506">
    <property type="term" value="F:iron ion binding"/>
    <property type="evidence" value="ECO:0007669"/>
    <property type="project" value="InterPro"/>
</dbReference>
<comment type="similarity">
    <text evidence="2">Belongs to the cytochrome P450 family.</text>
</comment>
<evidence type="ECO:0000256" key="4">
    <source>
        <dbReference type="ARBA" id="ARBA00022723"/>
    </source>
</evidence>
<evidence type="ECO:0000256" key="3">
    <source>
        <dbReference type="ARBA" id="ARBA00022617"/>
    </source>
</evidence>
<feature type="transmembrane region" description="Helical" evidence="8">
    <location>
        <begin position="6"/>
        <end position="28"/>
    </location>
</feature>
<dbReference type="PANTHER" id="PTHR24305">
    <property type="entry name" value="CYTOCHROME P450"/>
    <property type="match status" value="1"/>
</dbReference>
<dbReference type="Gene3D" id="1.10.630.10">
    <property type="entry name" value="Cytochrome P450"/>
    <property type="match status" value="1"/>
</dbReference>
<dbReference type="RefSeq" id="XP_049130629.1">
    <property type="nucleotide sequence ID" value="XM_049274672.1"/>
</dbReference>
<evidence type="ECO:0000256" key="6">
    <source>
        <dbReference type="ARBA" id="ARBA00023004"/>
    </source>
</evidence>
<keyword evidence="8" id="KW-1133">Transmembrane helix</keyword>